<proteinExistence type="predicted"/>
<dbReference type="EMBL" id="CP024988">
    <property type="protein sequence ID" value="AWT27312.1"/>
    <property type="molecule type" value="Genomic_DNA"/>
</dbReference>
<protein>
    <submittedName>
        <fullName evidence="1">Uncharacterized protein</fullName>
    </submittedName>
</protein>
<dbReference type="Proteomes" id="UP000247696">
    <property type="component" value="Chromosome"/>
</dbReference>
<reference evidence="2" key="1">
    <citation type="submission" date="2017-11" db="EMBL/GenBank/DDBJ databases">
        <title>Otitis media/interna in a cat caused by the recently described species Corynebacterium provencense.</title>
        <authorList>
            <person name="Kittl S."/>
            <person name="Brodard I."/>
            <person name="Rychener L."/>
            <person name="Jores J."/>
            <person name="Roosje P."/>
            <person name="Gobeli Brawand S."/>
        </authorList>
    </citation>
    <scope>NUCLEOTIDE SEQUENCE [LARGE SCALE GENOMIC DNA]</scope>
    <source>
        <strain evidence="2">17KM38</strain>
    </source>
</reference>
<sequence length="75" mass="7993">MKLIGLTVPDLMGHMPTDHGLAHALPDTGTGYTLATPEALGIHVADAPIFTSPEILAAYVRGFIDHQVLTDDKEN</sequence>
<keyword evidence="2" id="KW-1185">Reference proteome</keyword>
<evidence type="ECO:0000313" key="1">
    <source>
        <dbReference type="EMBL" id="AWT27312.1"/>
    </source>
</evidence>
<organism evidence="1 2">
    <name type="scientific">Corynebacterium provencense</name>
    <dbReference type="NCBI Taxonomy" id="1737425"/>
    <lineage>
        <taxon>Bacteria</taxon>
        <taxon>Bacillati</taxon>
        <taxon>Actinomycetota</taxon>
        <taxon>Actinomycetes</taxon>
        <taxon>Mycobacteriales</taxon>
        <taxon>Corynebacteriaceae</taxon>
        <taxon>Corynebacterium</taxon>
    </lineage>
</organism>
<gene>
    <name evidence="1" type="ORF">Csp1_25640</name>
</gene>
<dbReference type="AlphaFoldDB" id="A0A2Z3YQS6"/>
<evidence type="ECO:0000313" key="2">
    <source>
        <dbReference type="Proteomes" id="UP000247696"/>
    </source>
</evidence>
<dbReference type="KEGG" id="cpre:Csp1_25640"/>
<accession>A0A2Z3YQS6</accession>
<dbReference type="STRING" id="1737425.GCA_900049755_01330"/>
<dbReference type="RefSeq" id="WP_066586304.1">
    <property type="nucleotide sequence ID" value="NZ_CABKVS010000002.1"/>
</dbReference>
<name>A0A2Z3YQS6_9CORY</name>